<comment type="pathway">
    <text evidence="2 6">Cofactor biosynthesis; molybdopterin biosynthesis.</text>
</comment>
<dbReference type="Pfam" id="PF03454">
    <property type="entry name" value="MoeA_C"/>
    <property type="match status" value="1"/>
</dbReference>
<keyword evidence="6" id="KW-0479">Metal-binding</keyword>
<dbReference type="Pfam" id="PF00994">
    <property type="entry name" value="MoCF_biosynth"/>
    <property type="match status" value="1"/>
</dbReference>
<dbReference type="NCBIfam" id="TIGR00177">
    <property type="entry name" value="molyb_syn"/>
    <property type="match status" value="1"/>
</dbReference>
<evidence type="ECO:0000256" key="4">
    <source>
        <dbReference type="ARBA" id="ARBA00023150"/>
    </source>
</evidence>
<evidence type="ECO:0000256" key="1">
    <source>
        <dbReference type="ARBA" id="ARBA00002901"/>
    </source>
</evidence>
<dbReference type="EMBL" id="JARYGX010000013">
    <property type="protein sequence ID" value="MDH7452683.1"/>
    <property type="molecule type" value="Genomic_DNA"/>
</dbReference>
<evidence type="ECO:0000256" key="3">
    <source>
        <dbReference type="ARBA" id="ARBA00010763"/>
    </source>
</evidence>
<dbReference type="PANTHER" id="PTHR10192">
    <property type="entry name" value="MOLYBDOPTERIN BIOSYNTHESIS PROTEIN"/>
    <property type="match status" value="1"/>
</dbReference>
<dbReference type="CDD" id="cd00887">
    <property type="entry name" value="MoeA"/>
    <property type="match status" value="1"/>
</dbReference>
<keyword evidence="4 6" id="KW-0501">Molybdenum cofactor biosynthesis</keyword>
<comment type="catalytic activity">
    <reaction evidence="5">
        <text>adenylyl-molybdopterin + molybdate = Mo-molybdopterin + AMP + H(+)</text>
        <dbReference type="Rhea" id="RHEA:35047"/>
        <dbReference type="ChEBI" id="CHEBI:15378"/>
        <dbReference type="ChEBI" id="CHEBI:36264"/>
        <dbReference type="ChEBI" id="CHEBI:62727"/>
        <dbReference type="ChEBI" id="CHEBI:71302"/>
        <dbReference type="ChEBI" id="CHEBI:456215"/>
        <dbReference type="EC" id="2.10.1.1"/>
    </reaction>
</comment>
<name>A0ABT6MRG3_9GAMM</name>
<keyword evidence="6" id="KW-0808">Transferase</keyword>
<dbReference type="InterPro" id="IPR005111">
    <property type="entry name" value="MoeA_C_domain_IV"/>
</dbReference>
<comment type="function">
    <text evidence="1 6">Catalyzes the insertion of molybdate into adenylated molybdopterin with the concomitant release of AMP.</text>
</comment>
<dbReference type="RefSeq" id="WP_280941882.1">
    <property type="nucleotide sequence ID" value="NZ_JARYGX010000013.1"/>
</dbReference>
<dbReference type="Gene3D" id="2.40.340.10">
    <property type="entry name" value="MoeA, C-terminal, domain IV"/>
    <property type="match status" value="1"/>
</dbReference>
<comment type="cofactor">
    <cofactor evidence="6">
        <name>Mg(2+)</name>
        <dbReference type="ChEBI" id="CHEBI:18420"/>
    </cofactor>
</comment>
<dbReference type="InterPro" id="IPR005110">
    <property type="entry name" value="MoeA_linker/N"/>
</dbReference>
<dbReference type="EC" id="2.10.1.1" evidence="6"/>
<reference evidence="8" key="2">
    <citation type="submission" date="2023-04" db="EMBL/GenBank/DDBJ databases">
        <authorList>
            <person name="Sun J.-Q."/>
        </authorList>
    </citation>
    <scope>NUCLEOTIDE SEQUENCE</scope>
    <source>
        <strain evidence="8">CC-YY355</strain>
    </source>
</reference>
<reference evidence="8" key="1">
    <citation type="journal article" date="2007" name="Int. J. Syst. Evol. Microbiol.">
        <title>Luteimonas composti sp. nov., a moderately thermophilic bacterium isolated from food waste.</title>
        <authorList>
            <person name="Young C.C."/>
            <person name="Kampfer P."/>
            <person name="Chen W.M."/>
            <person name="Yen W.S."/>
            <person name="Arun A.B."/>
            <person name="Lai W.A."/>
            <person name="Shen F.T."/>
            <person name="Rekha P.D."/>
            <person name="Lin K.Y."/>
            <person name="Chou J.H."/>
        </authorList>
    </citation>
    <scope>NUCLEOTIDE SEQUENCE</scope>
    <source>
        <strain evidence="8">CC-YY355</strain>
    </source>
</reference>
<dbReference type="SMART" id="SM00852">
    <property type="entry name" value="MoCF_biosynth"/>
    <property type="match status" value="1"/>
</dbReference>
<dbReference type="InterPro" id="IPR036425">
    <property type="entry name" value="MoaB/Mog-like_dom_sf"/>
</dbReference>
<sequence length="409" mass="43191">MADDAFPLRIPYAQALAIIERVAGARRLPQEHTATARAHGRMLAREVVAEVAMPAFDNAAMDGFALRHADLAGAEGAGLLLVGEQFAGAATAAGAGPGECVRITTGAPLPPGTDTVVMKENTVVDGARVRILEPVASGRHVRRRGEDVRVGDLVASPGEVLTPARVALLSALGVAGVDTVRRPTVAVFATGDELVEPGMPLAHGQVYNSNRELLMGLLRAEGLDPVAWPTLPDDPAAIESALRHAGEAFDLVLTCGGVSAGEKDHLPALLQRRGHVYFWKVLMRPGMPALLADGGTLGPALFLCLPGNPVSVLATFLALARPLLDGLQGRAPRKRWRARLAAPWDKRHDRLEFLRGRLASSEDGSLLVEPDPADGSHRMRAAADADALIVLDEGARRLEAGDVVQVLPY</sequence>
<keyword evidence="9" id="KW-1185">Reference proteome</keyword>
<evidence type="ECO:0000313" key="9">
    <source>
        <dbReference type="Proteomes" id="UP001160550"/>
    </source>
</evidence>
<dbReference type="Proteomes" id="UP001160550">
    <property type="component" value="Unassembled WGS sequence"/>
</dbReference>
<evidence type="ECO:0000256" key="2">
    <source>
        <dbReference type="ARBA" id="ARBA00005046"/>
    </source>
</evidence>
<comment type="caution">
    <text evidence="8">The sequence shown here is derived from an EMBL/GenBank/DDBJ whole genome shotgun (WGS) entry which is preliminary data.</text>
</comment>
<keyword evidence="6" id="KW-0500">Molybdenum</keyword>
<gene>
    <name evidence="8" type="ORF">QF205_06235</name>
</gene>
<dbReference type="SUPFAM" id="SSF63867">
    <property type="entry name" value="MoeA C-terminal domain-like"/>
    <property type="match status" value="1"/>
</dbReference>
<comment type="similarity">
    <text evidence="3 6">Belongs to the MoeA family.</text>
</comment>
<dbReference type="InterPro" id="IPR038987">
    <property type="entry name" value="MoeA-like"/>
</dbReference>
<accession>A0ABT6MRG3</accession>
<evidence type="ECO:0000256" key="6">
    <source>
        <dbReference type="RuleBase" id="RU365090"/>
    </source>
</evidence>
<dbReference type="SUPFAM" id="SSF63882">
    <property type="entry name" value="MoeA N-terminal region -like"/>
    <property type="match status" value="1"/>
</dbReference>
<evidence type="ECO:0000256" key="5">
    <source>
        <dbReference type="ARBA" id="ARBA00047317"/>
    </source>
</evidence>
<dbReference type="PANTHER" id="PTHR10192:SF5">
    <property type="entry name" value="GEPHYRIN"/>
    <property type="match status" value="1"/>
</dbReference>
<proteinExistence type="inferred from homology"/>
<dbReference type="InterPro" id="IPR001453">
    <property type="entry name" value="MoaB/Mog_dom"/>
</dbReference>
<dbReference type="Gene3D" id="3.90.105.10">
    <property type="entry name" value="Molybdopterin biosynthesis moea protein, domain 2"/>
    <property type="match status" value="1"/>
</dbReference>
<dbReference type="Pfam" id="PF03453">
    <property type="entry name" value="MoeA_N"/>
    <property type="match status" value="1"/>
</dbReference>
<feature type="domain" description="MoaB/Mog" evidence="7">
    <location>
        <begin position="186"/>
        <end position="326"/>
    </location>
</feature>
<organism evidence="8 9">
    <name type="scientific">Luteimonas composti</name>
    <dbReference type="NCBI Taxonomy" id="398257"/>
    <lineage>
        <taxon>Bacteria</taxon>
        <taxon>Pseudomonadati</taxon>
        <taxon>Pseudomonadota</taxon>
        <taxon>Gammaproteobacteria</taxon>
        <taxon>Lysobacterales</taxon>
        <taxon>Lysobacteraceae</taxon>
        <taxon>Luteimonas</taxon>
    </lineage>
</organism>
<evidence type="ECO:0000259" key="7">
    <source>
        <dbReference type="SMART" id="SM00852"/>
    </source>
</evidence>
<protein>
    <recommendedName>
        <fullName evidence="6">Molybdopterin molybdenumtransferase</fullName>
        <ecNumber evidence="6">2.10.1.1</ecNumber>
    </recommendedName>
</protein>
<dbReference type="Gene3D" id="3.40.980.10">
    <property type="entry name" value="MoaB/Mog-like domain"/>
    <property type="match status" value="1"/>
</dbReference>
<evidence type="ECO:0000313" key="8">
    <source>
        <dbReference type="EMBL" id="MDH7452683.1"/>
    </source>
</evidence>
<dbReference type="InterPro" id="IPR036135">
    <property type="entry name" value="MoeA_linker/N_sf"/>
</dbReference>
<dbReference type="SUPFAM" id="SSF53218">
    <property type="entry name" value="Molybdenum cofactor biosynthesis proteins"/>
    <property type="match status" value="1"/>
</dbReference>
<dbReference type="NCBIfam" id="NF045515">
    <property type="entry name" value="Glp_gephyrin"/>
    <property type="match status" value="1"/>
</dbReference>
<keyword evidence="6" id="KW-0460">Magnesium</keyword>
<dbReference type="InterPro" id="IPR036688">
    <property type="entry name" value="MoeA_C_domain_IV_sf"/>
</dbReference>
<dbReference type="Gene3D" id="2.170.190.11">
    <property type="entry name" value="Molybdopterin biosynthesis moea protein, domain 3"/>
    <property type="match status" value="1"/>
</dbReference>